<dbReference type="SUPFAM" id="SSF50249">
    <property type="entry name" value="Nucleic acid-binding proteins"/>
    <property type="match status" value="1"/>
</dbReference>
<dbReference type="GO" id="GO:0006310">
    <property type="term" value="P:DNA recombination"/>
    <property type="evidence" value="ECO:0007669"/>
    <property type="project" value="UniProtKB-UniRule"/>
</dbReference>
<evidence type="ECO:0000256" key="7">
    <source>
        <dbReference type="HAMAP-Rule" id="MF_00201"/>
    </source>
</evidence>
<evidence type="ECO:0000256" key="2">
    <source>
        <dbReference type="ARBA" id="ARBA00021310"/>
    </source>
</evidence>
<keyword evidence="5 7" id="KW-0234">DNA repair</keyword>
<dbReference type="PANTHER" id="PTHR33991">
    <property type="entry name" value="DNA REPAIR PROTEIN RECO"/>
    <property type="match status" value="1"/>
</dbReference>
<keyword evidence="3 7" id="KW-0227">DNA damage</keyword>
<dbReference type="EMBL" id="MHCU01000071">
    <property type="protein sequence ID" value="OGY26341.1"/>
    <property type="molecule type" value="Genomic_DNA"/>
</dbReference>
<name>A0A1G1WFD9_9BACT</name>
<accession>A0A1G1WFD9</accession>
<sequence length="252" mass="28620">MARGYSAEGVILKKTNLGEADRLLTIFTKYKGKIRALAKGVRKITSRRSPNLELLNHVKAQFAVGKTFDVVTEVTTITTHKKIKEHLFKVSLGFHIAEITDEFLPEDQVNKELFELLVSTLRRLNVEEDTEKIKKIVRTFEIKLLAITGYKPQFDHCVKCGGSLSKVGNFISPEAGGVLDKKCSIGGTFIRPISADSIKLLRFLQESTLAKIDRLIITHLLNNEIESRLKFYIEYLLEKELKSVKFIELVNR</sequence>
<evidence type="ECO:0000256" key="1">
    <source>
        <dbReference type="ARBA" id="ARBA00007452"/>
    </source>
</evidence>
<comment type="caution">
    <text evidence="9">The sequence shown here is derived from an EMBL/GenBank/DDBJ whole genome shotgun (WGS) entry which is preliminary data.</text>
</comment>
<comment type="function">
    <text evidence="7">Involved in DNA repair and RecF pathway recombination.</text>
</comment>
<evidence type="ECO:0000313" key="9">
    <source>
        <dbReference type="EMBL" id="OGY26341.1"/>
    </source>
</evidence>
<dbReference type="GO" id="GO:0006302">
    <property type="term" value="P:double-strand break repair"/>
    <property type="evidence" value="ECO:0007669"/>
    <property type="project" value="TreeGrafter"/>
</dbReference>
<evidence type="ECO:0000256" key="5">
    <source>
        <dbReference type="ARBA" id="ARBA00023204"/>
    </source>
</evidence>
<dbReference type="Pfam" id="PF11967">
    <property type="entry name" value="RecO_N"/>
    <property type="match status" value="1"/>
</dbReference>
<proteinExistence type="inferred from homology"/>
<dbReference type="InterPro" id="IPR042242">
    <property type="entry name" value="RecO_C"/>
</dbReference>
<dbReference type="InterPro" id="IPR012340">
    <property type="entry name" value="NA-bd_OB-fold"/>
</dbReference>
<protein>
    <recommendedName>
        <fullName evidence="2 7">DNA repair protein RecO</fullName>
    </recommendedName>
    <alternativeName>
        <fullName evidence="6 7">Recombination protein O</fullName>
    </alternativeName>
</protein>
<evidence type="ECO:0000256" key="6">
    <source>
        <dbReference type="ARBA" id="ARBA00033409"/>
    </source>
</evidence>
<dbReference type="NCBIfam" id="TIGR00613">
    <property type="entry name" value="reco"/>
    <property type="match status" value="1"/>
</dbReference>
<dbReference type="InterPro" id="IPR037278">
    <property type="entry name" value="ARFGAP/RecO"/>
</dbReference>
<dbReference type="SUPFAM" id="SSF57863">
    <property type="entry name" value="ArfGap/RecO-like zinc finger"/>
    <property type="match status" value="1"/>
</dbReference>
<dbReference type="Proteomes" id="UP000176645">
    <property type="component" value="Unassembled WGS sequence"/>
</dbReference>
<dbReference type="InterPro" id="IPR022572">
    <property type="entry name" value="DNA_rep/recomb_RecO_N"/>
</dbReference>
<dbReference type="InterPro" id="IPR003717">
    <property type="entry name" value="RecO"/>
</dbReference>
<evidence type="ECO:0000313" key="10">
    <source>
        <dbReference type="Proteomes" id="UP000176645"/>
    </source>
</evidence>
<comment type="similarity">
    <text evidence="1 7">Belongs to the RecO family.</text>
</comment>
<evidence type="ECO:0000256" key="4">
    <source>
        <dbReference type="ARBA" id="ARBA00023172"/>
    </source>
</evidence>
<evidence type="ECO:0000259" key="8">
    <source>
        <dbReference type="Pfam" id="PF11967"/>
    </source>
</evidence>
<dbReference type="AlphaFoldDB" id="A0A1G1WFD9"/>
<gene>
    <name evidence="7" type="primary">recO</name>
    <name evidence="9" type="ORF">A2Z42_03375</name>
</gene>
<dbReference type="Gene3D" id="1.20.1440.120">
    <property type="entry name" value="Recombination protein O, C-terminal domain"/>
    <property type="match status" value="1"/>
</dbReference>
<dbReference type="Gene3D" id="2.40.50.140">
    <property type="entry name" value="Nucleic acid-binding proteins"/>
    <property type="match status" value="1"/>
</dbReference>
<organism evidence="9 10">
    <name type="scientific">Candidatus Woykebacteria bacterium RBG_19FT_COMBO_43_10</name>
    <dbReference type="NCBI Taxonomy" id="1802598"/>
    <lineage>
        <taxon>Bacteria</taxon>
        <taxon>Candidatus Woykeibacteriota</taxon>
    </lineage>
</organism>
<dbReference type="HAMAP" id="MF_00201">
    <property type="entry name" value="RecO"/>
    <property type="match status" value="1"/>
</dbReference>
<dbReference type="GO" id="GO:0043590">
    <property type="term" value="C:bacterial nucleoid"/>
    <property type="evidence" value="ECO:0007669"/>
    <property type="project" value="TreeGrafter"/>
</dbReference>
<reference evidence="9 10" key="1">
    <citation type="journal article" date="2016" name="Nat. Commun.">
        <title>Thousands of microbial genomes shed light on interconnected biogeochemical processes in an aquifer system.</title>
        <authorList>
            <person name="Anantharaman K."/>
            <person name="Brown C.T."/>
            <person name="Hug L.A."/>
            <person name="Sharon I."/>
            <person name="Castelle C.J."/>
            <person name="Probst A.J."/>
            <person name="Thomas B.C."/>
            <person name="Singh A."/>
            <person name="Wilkins M.J."/>
            <person name="Karaoz U."/>
            <person name="Brodie E.L."/>
            <person name="Williams K.H."/>
            <person name="Hubbard S.S."/>
            <person name="Banfield J.F."/>
        </authorList>
    </citation>
    <scope>NUCLEOTIDE SEQUENCE [LARGE SCALE GENOMIC DNA]</scope>
</reference>
<feature type="domain" description="DNA replication/recombination mediator RecO N-terminal" evidence="8">
    <location>
        <begin position="5"/>
        <end position="78"/>
    </location>
</feature>
<keyword evidence="4 7" id="KW-0233">DNA recombination</keyword>
<dbReference type="PANTHER" id="PTHR33991:SF1">
    <property type="entry name" value="DNA REPAIR PROTEIN RECO"/>
    <property type="match status" value="1"/>
</dbReference>
<dbReference type="Pfam" id="PF02565">
    <property type="entry name" value="RecO_C"/>
    <property type="match status" value="1"/>
</dbReference>
<evidence type="ECO:0000256" key="3">
    <source>
        <dbReference type="ARBA" id="ARBA00022763"/>
    </source>
</evidence>